<name>L0AVU1_THEEQ</name>
<dbReference type="SUPFAM" id="SSF53474">
    <property type="entry name" value="alpha/beta-Hydrolases"/>
    <property type="match status" value="1"/>
</dbReference>
<organism evidence="2 3">
    <name type="scientific">Theileria equi strain WA</name>
    <dbReference type="NCBI Taxonomy" id="1537102"/>
    <lineage>
        <taxon>Eukaryota</taxon>
        <taxon>Sar</taxon>
        <taxon>Alveolata</taxon>
        <taxon>Apicomplexa</taxon>
        <taxon>Aconoidasida</taxon>
        <taxon>Piroplasmida</taxon>
        <taxon>Theileriidae</taxon>
        <taxon>Theileria</taxon>
    </lineage>
</organism>
<dbReference type="InterPro" id="IPR051044">
    <property type="entry name" value="MAG_DAG_Lipase"/>
</dbReference>
<sequence>MRFSDPLGSGKETRDVILDATTPDSSSIETLTRKPYGINTRIHVARDGYKILSVWDGQSLLWISANGYLCDHVSVVRFREKSGRSTKYVARLVAVYASDGNGARKSFYYEKDGEKWETIEEEKFYKGFHHEASNQSLLGTLVLNIKGIHDSRRFCVNRSPEFPFLVYAPNVGYRIKKVQAGSVLWTAGSEDQGCAYASFFPKKDPKVGYLIIEGKDGLQEKFYAKSGTFGGWNASTREEYLKGLIDAGFDTTFNNHITMDISNVDGNNFYIKMDPLGDCNRDTYMPSIGFQLKEVKDGGVTLWKSPESSDAKCRFVYLFIKGGPLALLLLVDDPKNGRHVLYFRKVGKEWKEVHKDEYYDHIARENGLDPLRRLENQKVVMSSFTNKQGLRIATYASRVENAKGSIVLAHGIRSHFKIDFCSPNLEWNFEKFGFQLVPDLDGIFMKGNAQKINYTAMYKYLFEHARLDGMDAFEVFPVFEYRNSLVEYFNASGYNVFALDHQSHGFSDAISKFTAFVNDYKDYIYDLLQFISIVKRGKFGDPNEKWDEKVVFKGHATDGKVFLLGNSMGGNIVFQAVQEFHGNAEKGAKFLDGLILTSGMFDVTSKLNTWWKRLMKKMAMVIVWLYPEDINRYEPPYDFGKLFELFIRYNDPFFYSDKLTYKATSLVFDACDDVKKPENITNYPKDLSTLFIHAGDDTICNVRGTRDMAEKHLKDHSDVTVTEFKGLTHFLTVPNSIVITQRAFKEWLEKHTPSATNANAVDKTNNVGKM</sequence>
<accession>L0AVU1</accession>
<feature type="domain" description="Serine aminopeptidase S33" evidence="1">
    <location>
        <begin position="484"/>
        <end position="731"/>
    </location>
</feature>
<evidence type="ECO:0000313" key="3">
    <source>
        <dbReference type="Proteomes" id="UP000031512"/>
    </source>
</evidence>
<dbReference type="GeneID" id="15807154"/>
<dbReference type="InterPro" id="IPR029058">
    <property type="entry name" value="AB_hydrolase_fold"/>
</dbReference>
<dbReference type="VEuPathDB" id="PiroplasmaDB:BEWA_025710"/>
<proteinExistence type="predicted"/>
<dbReference type="KEGG" id="beq:BEWA_025710"/>
<dbReference type="PANTHER" id="PTHR11614">
    <property type="entry name" value="PHOSPHOLIPASE-RELATED"/>
    <property type="match status" value="1"/>
</dbReference>
<dbReference type="STRING" id="1537102.L0AVU1"/>
<dbReference type="RefSeq" id="XP_004829388.1">
    <property type="nucleotide sequence ID" value="XM_004829331.1"/>
</dbReference>
<dbReference type="AlphaFoldDB" id="L0AVU1"/>
<protein>
    <recommendedName>
        <fullName evidence="1">Serine aminopeptidase S33 domain-containing protein</fullName>
    </recommendedName>
</protein>
<evidence type="ECO:0000313" key="2">
    <source>
        <dbReference type="EMBL" id="AFZ79722.1"/>
    </source>
</evidence>
<evidence type="ECO:0000259" key="1">
    <source>
        <dbReference type="Pfam" id="PF12146"/>
    </source>
</evidence>
<dbReference type="Pfam" id="PF12146">
    <property type="entry name" value="Hydrolase_4"/>
    <property type="match status" value="1"/>
</dbReference>
<reference evidence="2 3" key="1">
    <citation type="journal article" date="2012" name="BMC Genomics">
        <title>Comparative genomic analysis and phylogenetic position of Theileria equi.</title>
        <authorList>
            <person name="Kappmeyer L.S."/>
            <person name="Thiagarajan M."/>
            <person name="Herndon D.R."/>
            <person name="Ramsay J.D."/>
            <person name="Caler E."/>
            <person name="Djikeng A."/>
            <person name="Gillespie J.J."/>
            <person name="Lau A.O."/>
            <person name="Roalson E.H."/>
            <person name="Silva J.C."/>
            <person name="Silva M.G."/>
            <person name="Suarez C.E."/>
            <person name="Ueti M.W."/>
            <person name="Nene V.M."/>
            <person name="Mealey R.H."/>
            <person name="Knowles D.P."/>
            <person name="Brayton K.A."/>
        </authorList>
    </citation>
    <scope>NUCLEOTIDE SEQUENCE [LARGE SCALE GENOMIC DNA]</scope>
    <source>
        <strain evidence="2 3">WA</strain>
    </source>
</reference>
<dbReference type="EMBL" id="CP001669">
    <property type="protein sequence ID" value="AFZ79722.1"/>
    <property type="molecule type" value="Genomic_DNA"/>
</dbReference>
<dbReference type="OrthoDB" id="375454at2759"/>
<dbReference type="Proteomes" id="UP000031512">
    <property type="component" value="Chromosome 1"/>
</dbReference>
<dbReference type="InterPro" id="IPR022742">
    <property type="entry name" value="Hydrolase_4"/>
</dbReference>
<keyword evidence="3" id="KW-1185">Reference proteome</keyword>
<dbReference type="eggNOG" id="ENOG502RSYW">
    <property type="taxonomic scope" value="Eukaryota"/>
</dbReference>
<gene>
    <name evidence="2" type="ORF">BEWA_025710</name>
</gene>
<dbReference type="Gene3D" id="3.40.50.1820">
    <property type="entry name" value="alpha/beta hydrolase"/>
    <property type="match status" value="1"/>
</dbReference>